<evidence type="ECO:0008006" key="12">
    <source>
        <dbReference type="Google" id="ProtNLM"/>
    </source>
</evidence>
<dbReference type="EMBL" id="LFMY01000016">
    <property type="protein sequence ID" value="OKL56138.1"/>
    <property type="molecule type" value="Genomic_DNA"/>
</dbReference>
<dbReference type="SUPFAM" id="SSF53448">
    <property type="entry name" value="Nucleotide-diphospho-sugar transferases"/>
    <property type="match status" value="1"/>
</dbReference>
<keyword evidence="11" id="KW-1185">Reference proteome</keyword>
<evidence type="ECO:0000256" key="4">
    <source>
        <dbReference type="ARBA" id="ARBA00022679"/>
    </source>
</evidence>
<keyword evidence="9" id="KW-0325">Glycoprotein</keyword>
<keyword evidence="6" id="KW-0735">Signal-anchor</keyword>
<dbReference type="GeneID" id="31008501"/>
<dbReference type="GO" id="GO:0000033">
    <property type="term" value="F:alpha-1,3-mannosyltransferase activity"/>
    <property type="evidence" value="ECO:0007669"/>
    <property type="project" value="TreeGrafter"/>
</dbReference>
<keyword evidence="5" id="KW-0812">Transmembrane</keyword>
<dbReference type="OrthoDB" id="430354at2759"/>
<evidence type="ECO:0000256" key="1">
    <source>
        <dbReference type="ARBA" id="ARBA00004606"/>
    </source>
</evidence>
<proteinExistence type="inferred from homology"/>
<dbReference type="RefSeq" id="XP_020116259.1">
    <property type="nucleotide sequence ID" value="XM_020263643.1"/>
</dbReference>
<name>A0A225AGK0_TALAT</name>
<dbReference type="GO" id="GO:0005794">
    <property type="term" value="C:Golgi apparatus"/>
    <property type="evidence" value="ECO:0007669"/>
    <property type="project" value="TreeGrafter"/>
</dbReference>
<protein>
    <recommendedName>
        <fullName evidence="12">Glycosyltransferase family 71 protein</fullName>
    </recommendedName>
</protein>
<comment type="caution">
    <text evidence="10">The sequence shown here is derived from an EMBL/GenBank/DDBJ whole genome shotgun (WGS) entry which is preliminary data.</text>
</comment>
<evidence type="ECO:0000256" key="3">
    <source>
        <dbReference type="ARBA" id="ARBA00022676"/>
    </source>
</evidence>
<keyword evidence="8" id="KW-0472">Membrane</keyword>
<evidence type="ECO:0000256" key="7">
    <source>
        <dbReference type="ARBA" id="ARBA00022989"/>
    </source>
</evidence>
<evidence type="ECO:0000313" key="11">
    <source>
        <dbReference type="Proteomes" id="UP000214365"/>
    </source>
</evidence>
<reference evidence="10 11" key="1">
    <citation type="submission" date="2015-06" db="EMBL/GenBank/DDBJ databases">
        <title>Talaromyces atroroseus IBT 11181 draft genome.</title>
        <authorList>
            <person name="Rasmussen K.B."/>
            <person name="Rasmussen S."/>
            <person name="Petersen B."/>
            <person name="Sicheritz-Ponten T."/>
            <person name="Mortensen U.H."/>
            <person name="Thrane U."/>
        </authorList>
    </citation>
    <scope>NUCLEOTIDE SEQUENCE [LARGE SCALE GENOMIC DNA]</scope>
    <source>
        <strain evidence="10 11">IBT 11181</strain>
    </source>
</reference>
<evidence type="ECO:0000313" key="10">
    <source>
        <dbReference type="EMBL" id="OKL56138.1"/>
    </source>
</evidence>
<evidence type="ECO:0000256" key="9">
    <source>
        <dbReference type="ARBA" id="ARBA00023180"/>
    </source>
</evidence>
<evidence type="ECO:0000256" key="2">
    <source>
        <dbReference type="ARBA" id="ARBA00009105"/>
    </source>
</evidence>
<dbReference type="GO" id="GO:0016020">
    <property type="term" value="C:membrane"/>
    <property type="evidence" value="ECO:0007669"/>
    <property type="project" value="UniProtKB-SubCell"/>
</dbReference>
<dbReference type="Proteomes" id="UP000214365">
    <property type="component" value="Unassembled WGS sequence"/>
</dbReference>
<comment type="subcellular location">
    <subcellularLocation>
        <location evidence="1">Membrane</location>
        <topology evidence="1">Single-pass type II membrane protein</topology>
    </subcellularLocation>
</comment>
<dbReference type="PANTHER" id="PTHR31392">
    <property type="entry name" value="ALPHA-1,3-MANNOSYLTRANSFERASE MNN1-RELATED"/>
    <property type="match status" value="1"/>
</dbReference>
<dbReference type="AlphaFoldDB" id="A0A225AGK0"/>
<keyword evidence="7" id="KW-1133">Transmembrane helix</keyword>
<dbReference type="Pfam" id="PF11051">
    <property type="entry name" value="Mannosyl_trans3"/>
    <property type="match status" value="1"/>
</dbReference>
<dbReference type="PANTHER" id="PTHR31392:SF1">
    <property type="entry name" value="ALPHA-1,3-MANNOSYLTRANSFERASE MNN1-RELATED"/>
    <property type="match status" value="1"/>
</dbReference>
<sequence length="513" mass="58170">MIFSTLSKHLPPDDQWDKLLKQADTTGALLTHDMAVQTRKYSDLFEPWAKLHISLADHTFYSREDVVEYLHCQADAASMNQSHVLHTIQLYDAYRSLVTNMGQKLFPWTAPYFPDHLSLYTQTNNGGRGIVFTAGNNQVSFILTSIITIRKLGCTLPIEVMYLGASDLSPNMRQKIESYSGVVTRNLEHMIQTGNGWKLEGFDMKPFAVLVSSFREVILVDADVGFLKNPESLFLDSGYVETGTLFFYDRVHSKNDGRNDWVRIAMPEPFSDKVDKKLKLSEELGVTREDQESGVVLFDKSKHFIPLFLIAWLNGPNRHGSPEGISTKGFYDVFYGDKDSYWFGMELAGSSDYSFSTGPLASTGNLSKIFQYTGDQNTKNAIKLDEHAYNSFHGIGILKEDPHLGRTISTFDRDVKVCSYQILHMDRDQSPLWYNGWISDQKKSTLQMGNVWEFEHYMVEGQVTNGNNPWSWLEGFKGCLEGRELIGFTDSEKKIFQQAIDAAKDLGIVKVPP</sequence>
<dbReference type="GO" id="GO:0006493">
    <property type="term" value="P:protein O-linked glycosylation"/>
    <property type="evidence" value="ECO:0007669"/>
    <property type="project" value="TreeGrafter"/>
</dbReference>
<gene>
    <name evidence="10" type="ORF">UA08_08745</name>
</gene>
<dbReference type="STRING" id="1441469.A0A225AGK0"/>
<keyword evidence="4" id="KW-0808">Transferase</keyword>
<keyword evidence="3" id="KW-0328">Glycosyltransferase</keyword>
<evidence type="ECO:0000256" key="8">
    <source>
        <dbReference type="ARBA" id="ARBA00023136"/>
    </source>
</evidence>
<accession>A0A225AGK0</accession>
<dbReference type="InterPro" id="IPR022751">
    <property type="entry name" value="Alpha_mannosyltransferase"/>
</dbReference>
<dbReference type="InterPro" id="IPR029044">
    <property type="entry name" value="Nucleotide-diphossugar_trans"/>
</dbReference>
<evidence type="ECO:0000256" key="5">
    <source>
        <dbReference type="ARBA" id="ARBA00022692"/>
    </source>
</evidence>
<organism evidence="10 11">
    <name type="scientific">Talaromyces atroroseus</name>
    <dbReference type="NCBI Taxonomy" id="1441469"/>
    <lineage>
        <taxon>Eukaryota</taxon>
        <taxon>Fungi</taxon>
        <taxon>Dikarya</taxon>
        <taxon>Ascomycota</taxon>
        <taxon>Pezizomycotina</taxon>
        <taxon>Eurotiomycetes</taxon>
        <taxon>Eurotiomycetidae</taxon>
        <taxon>Eurotiales</taxon>
        <taxon>Trichocomaceae</taxon>
        <taxon>Talaromyces</taxon>
        <taxon>Talaromyces sect. Trachyspermi</taxon>
    </lineage>
</organism>
<comment type="similarity">
    <text evidence="2">Belongs to the MNN1/MNT family.</text>
</comment>
<evidence type="ECO:0000256" key="6">
    <source>
        <dbReference type="ARBA" id="ARBA00022968"/>
    </source>
</evidence>